<dbReference type="SUPFAM" id="SSF88874">
    <property type="entry name" value="Receptor-binding domain of short tail fibre protein gp12"/>
    <property type="match status" value="1"/>
</dbReference>
<dbReference type="InterPro" id="IPR037053">
    <property type="entry name" value="Phage_tail_collar_dom_sf"/>
</dbReference>
<dbReference type="Pfam" id="PF07484">
    <property type="entry name" value="Collar"/>
    <property type="match status" value="1"/>
</dbReference>
<evidence type="ECO:0000313" key="3">
    <source>
        <dbReference type="Proteomes" id="UP001058271"/>
    </source>
</evidence>
<protein>
    <submittedName>
        <fullName evidence="2">Phage tail protein</fullName>
    </submittedName>
</protein>
<name>A0ABY5YWB7_9ACTN</name>
<evidence type="ECO:0000313" key="2">
    <source>
        <dbReference type="EMBL" id="UWZ33547.1"/>
    </source>
</evidence>
<keyword evidence="3" id="KW-1185">Reference proteome</keyword>
<dbReference type="Proteomes" id="UP001058271">
    <property type="component" value="Chromosome"/>
</dbReference>
<dbReference type="EMBL" id="CP073721">
    <property type="protein sequence ID" value="UWZ33547.1"/>
    <property type="molecule type" value="Genomic_DNA"/>
</dbReference>
<accession>A0ABY5YWB7</accession>
<dbReference type="Gene3D" id="3.90.1340.10">
    <property type="entry name" value="Phage tail collar domain"/>
    <property type="match status" value="1"/>
</dbReference>
<proteinExistence type="predicted"/>
<reference evidence="2" key="1">
    <citation type="submission" date="2021-04" db="EMBL/GenBank/DDBJ databases">
        <title>Biosynthetic gene clusters of Dactylosporangioum roseum.</title>
        <authorList>
            <person name="Hartkoorn R.C."/>
            <person name="Beaudoing E."/>
            <person name="Hot D."/>
            <person name="Moureu S."/>
        </authorList>
    </citation>
    <scope>NUCLEOTIDE SEQUENCE</scope>
    <source>
        <strain evidence="2">NRRL B-16295</strain>
    </source>
</reference>
<feature type="domain" description="Phage tail collar" evidence="1">
    <location>
        <begin position="7"/>
        <end position="62"/>
    </location>
</feature>
<organism evidence="2 3">
    <name type="scientific">Dactylosporangium roseum</name>
    <dbReference type="NCBI Taxonomy" id="47989"/>
    <lineage>
        <taxon>Bacteria</taxon>
        <taxon>Bacillati</taxon>
        <taxon>Actinomycetota</taxon>
        <taxon>Actinomycetes</taxon>
        <taxon>Micromonosporales</taxon>
        <taxon>Micromonosporaceae</taxon>
        <taxon>Dactylosporangium</taxon>
    </lineage>
</organism>
<evidence type="ECO:0000259" key="1">
    <source>
        <dbReference type="Pfam" id="PF07484"/>
    </source>
</evidence>
<gene>
    <name evidence="2" type="ORF">Drose_19745</name>
</gene>
<dbReference type="RefSeq" id="WP_260722800.1">
    <property type="nucleotide sequence ID" value="NZ_BAAABS010000098.1"/>
</dbReference>
<sequence length="167" mass="17573">MTEPYIGEIRMMAFGFPPRYWALCDGQLLPITQNAALFSILGITYGGNGQTTFALPDLRGRRPVHVGTAYSLGQTGGAETHALGLTELPVHTHVPRATATGGQPTPTGTVWAPMPGGYAPGPDTHMAAASVAVVGNGQPHENMPPFLTVNFVIALQGIFPSRPQESP</sequence>
<dbReference type="InterPro" id="IPR011083">
    <property type="entry name" value="Phage_tail_collar_dom"/>
</dbReference>